<dbReference type="GO" id="GO:0009007">
    <property type="term" value="F:site-specific DNA-methyltransferase (adenine-specific) activity"/>
    <property type="evidence" value="ECO:0007669"/>
    <property type="project" value="UniProtKB-EC"/>
</dbReference>
<dbReference type="GO" id="GO:0009307">
    <property type="term" value="P:DNA restriction-modification system"/>
    <property type="evidence" value="ECO:0007669"/>
    <property type="project" value="UniProtKB-KW"/>
</dbReference>
<reference evidence="9" key="2">
    <citation type="journal article" date="2021" name="PeerJ">
        <title>Extensive microbial diversity within the chicken gut microbiome revealed by metagenomics and culture.</title>
        <authorList>
            <person name="Gilroy R."/>
            <person name="Ravi A."/>
            <person name="Getino M."/>
            <person name="Pursley I."/>
            <person name="Horton D.L."/>
            <person name="Alikhan N.F."/>
            <person name="Baker D."/>
            <person name="Gharbi K."/>
            <person name="Hall N."/>
            <person name="Watson M."/>
            <person name="Adriaenssens E.M."/>
            <person name="Foster-Nyarko E."/>
            <person name="Jarju S."/>
            <person name="Secka A."/>
            <person name="Antonio M."/>
            <person name="Oren A."/>
            <person name="Chaudhuri R.R."/>
            <person name="La Ragione R."/>
            <person name="Hildebrand F."/>
            <person name="Pallen M.J."/>
        </authorList>
    </citation>
    <scope>NUCLEOTIDE SEQUENCE</scope>
    <source>
        <strain evidence="9">6276</strain>
    </source>
</reference>
<dbReference type="AlphaFoldDB" id="A0A9D1EXW2"/>
<proteinExistence type="inferred from homology"/>
<evidence type="ECO:0000256" key="2">
    <source>
        <dbReference type="ARBA" id="ARBA00011900"/>
    </source>
</evidence>
<comment type="caution">
    <text evidence="9">The sequence shown here is derived from an EMBL/GenBank/DDBJ whole genome shotgun (WGS) entry which is preliminary data.</text>
</comment>
<reference evidence="9" key="1">
    <citation type="submission" date="2020-10" db="EMBL/GenBank/DDBJ databases">
        <authorList>
            <person name="Gilroy R."/>
        </authorList>
    </citation>
    <scope>NUCLEOTIDE SEQUENCE</scope>
    <source>
        <strain evidence="9">6276</strain>
    </source>
</reference>
<organism evidence="9 10">
    <name type="scientific">Candidatus Scatousia excrementigallinarum</name>
    <dbReference type="NCBI Taxonomy" id="2840935"/>
    <lineage>
        <taxon>Bacteria</taxon>
        <taxon>Candidatus Scatousia</taxon>
    </lineage>
</organism>
<evidence type="ECO:0000259" key="8">
    <source>
        <dbReference type="Pfam" id="PF12161"/>
    </source>
</evidence>
<dbReference type="Gene3D" id="1.20.1260.30">
    <property type="match status" value="1"/>
</dbReference>
<sequence length="183" mass="21258">MNKQQLAAKIWKAANDMRSKIEASEYKDYILGFIFYKFVSENEERYFHEREATVEEIKEITEDSSDAATTKRNIGYFIHYNHLFSTWLKKGDDFSVDDVITALNAFSRLNYMSHNAEKDRNEKTIYYNIFNTLETGLSKLGENSSAQTKAIKGLIKIIKDIPIDDKDGYDVLGFIYEYLIGLL</sequence>
<dbReference type="SUPFAM" id="SSF53335">
    <property type="entry name" value="S-adenosyl-L-methionine-dependent methyltransferases"/>
    <property type="match status" value="1"/>
</dbReference>
<protein>
    <recommendedName>
        <fullName evidence="2">site-specific DNA-methyltransferase (adenine-specific)</fullName>
        <ecNumber evidence="2">2.1.1.72</ecNumber>
    </recommendedName>
</protein>
<evidence type="ECO:0000256" key="5">
    <source>
        <dbReference type="ARBA" id="ARBA00022691"/>
    </source>
</evidence>
<comment type="catalytic activity">
    <reaction evidence="7">
        <text>a 2'-deoxyadenosine in DNA + S-adenosyl-L-methionine = an N(6)-methyl-2'-deoxyadenosine in DNA + S-adenosyl-L-homocysteine + H(+)</text>
        <dbReference type="Rhea" id="RHEA:15197"/>
        <dbReference type="Rhea" id="RHEA-COMP:12418"/>
        <dbReference type="Rhea" id="RHEA-COMP:12419"/>
        <dbReference type="ChEBI" id="CHEBI:15378"/>
        <dbReference type="ChEBI" id="CHEBI:57856"/>
        <dbReference type="ChEBI" id="CHEBI:59789"/>
        <dbReference type="ChEBI" id="CHEBI:90615"/>
        <dbReference type="ChEBI" id="CHEBI:90616"/>
        <dbReference type="EC" id="2.1.1.72"/>
    </reaction>
</comment>
<dbReference type="InterPro" id="IPR051537">
    <property type="entry name" value="DNA_Adenine_Mtase"/>
</dbReference>
<evidence type="ECO:0000256" key="7">
    <source>
        <dbReference type="ARBA" id="ARBA00047942"/>
    </source>
</evidence>
<dbReference type="EMBL" id="DVIU01000053">
    <property type="protein sequence ID" value="HIS35520.1"/>
    <property type="molecule type" value="Genomic_DNA"/>
</dbReference>
<dbReference type="PANTHER" id="PTHR42933">
    <property type="entry name" value="SLR6095 PROTEIN"/>
    <property type="match status" value="1"/>
</dbReference>
<feature type="domain" description="N6 adenine-specific DNA methyltransferase N-terminal" evidence="8">
    <location>
        <begin position="6"/>
        <end position="126"/>
    </location>
</feature>
<gene>
    <name evidence="9" type="ORF">IAC10_02665</name>
</gene>
<comment type="similarity">
    <text evidence="1">Belongs to the N(4)/N(6)-methyltransferase family.</text>
</comment>
<dbReference type="InterPro" id="IPR029063">
    <property type="entry name" value="SAM-dependent_MTases_sf"/>
</dbReference>
<accession>A0A9D1EXW2</accession>
<dbReference type="EC" id="2.1.1.72" evidence="2"/>
<evidence type="ECO:0000313" key="9">
    <source>
        <dbReference type="EMBL" id="HIS35520.1"/>
    </source>
</evidence>
<dbReference type="PANTHER" id="PTHR42933:SF1">
    <property type="entry name" value="SITE-SPECIFIC DNA-METHYLTRANSFERASE (ADENINE-SPECIFIC)"/>
    <property type="match status" value="1"/>
</dbReference>
<evidence type="ECO:0000256" key="6">
    <source>
        <dbReference type="ARBA" id="ARBA00022747"/>
    </source>
</evidence>
<evidence type="ECO:0000256" key="1">
    <source>
        <dbReference type="ARBA" id="ARBA00006594"/>
    </source>
</evidence>
<keyword evidence="6" id="KW-0680">Restriction system</keyword>
<dbReference type="GO" id="GO:0032259">
    <property type="term" value="P:methylation"/>
    <property type="evidence" value="ECO:0007669"/>
    <property type="project" value="UniProtKB-KW"/>
</dbReference>
<evidence type="ECO:0000256" key="4">
    <source>
        <dbReference type="ARBA" id="ARBA00022679"/>
    </source>
</evidence>
<evidence type="ECO:0000256" key="3">
    <source>
        <dbReference type="ARBA" id="ARBA00022603"/>
    </source>
</evidence>
<dbReference type="InterPro" id="IPR038333">
    <property type="entry name" value="T1MK-like_N_sf"/>
</dbReference>
<dbReference type="Pfam" id="PF12161">
    <property type="entry name" value="HsdM_N"/>
    <property type="match status" value="1"/>
</dbReference>
<keyword evidence="3" id="KW-0489">Methyltransferase</keyword>
<dbReference type="Proteomes" id="UP000823928">
    <property type="component" value="Unassembled WGS sequence"/>
</dbReference>
<evidence type="ECO:0000313" key="10">
    <source>
        <dbReference type="Proteomes" id="UP000823928"/>
    </source>
</evidence>
<name>A0A9D1EXW2_9BACT</name>
<keyword evidence="5" id="KW-0949">S-adenosyl-L-methionine</keyword>
<dbReference type="InterPro" id="IPR022749">
    <property type="entry name" value="D12N6_MeTrfase_N"/>
</dbReference>
<keyword evidence="4" id="KW-0808">Transferase</keyword>